<protein>
    <recommendedName>
        <fullName evidence="4">Lipoprotein</fullName>
    </recommendedName>
</protein>
<dbReference type="PROSITE" id="PS51257">
    <property type="entry name" value="PROKAR_LIPOPROTEIN"/>
    <property type="match status" value="1"/>
</dbReference>
<proteinExistence type="predicted"/>
<accession>A0A2W5C3N1</accession>
<dbReference type="Proteomes" id="UP000249066">
    <property type="component" value="Unassembled WGS sequence"/>
</dbReference>
<reference evidence="2 3" key="1">
    <citation type="submission" date="2017-08" db="EMBL/GenBank/DDBJ databases">
        <title>Infants hospitalized years apart are colonized by the same room-sourced microbial strains.</title>
        <authorList>
            <person name="Brooks B."/>
            <person name="Olm M.R."/>
            <person name="Firek B.A."/>
            <person name="Baker R."/>
            <person name="Thomas B.C."/>
            <person name="Morowitz M.J."/>
            <person name="Banfield J.F."/>
        </authorList>
    </citation>
    <scope>NUCLEOTIDE SEQUENCE [LARGE SCALE GENOMIC DNA]</scope>
    <source>
        <strain evidence="2">S2_018_000_R2_101</strain>
    </source>
</reference>
<evidence type="ECO:0000313" key="2">
    <source>
        <dbReference type="EMBL" id="PZO89731.1"/>
    </source>
</evidence>
<dbReference type="AlphaFoldDB" id="A0A2W5C3N1"/>
<evidence type="ECO:0000256" key="1">
    <source>
        <dbReference type="SAM" id="MobiDB-lite"/>
    </source>
</evidence>
<evidence type="ECO:0000313" key="3">
    <source>
        <dbReference type="Proteomes" id="UP000249066"/>
    </source>
</evidence>
<name>A0A2W5C3N1_9SPHN</name>
<evidence type="ECO:0008006" key="4">
    <source>
        <dbReference type="Google" id="ProtNLM"/>
    </source>
</evidence>
<gene>
    <name evidence="2" type="ORF">DI623_09190</name>
</gene>
<organism evidence="2 3">
    <name type="scientific">Sphingomonas sanxanigenens</name>
    <dbReference type="NCBI Taxonomy" id="397260"/>
    <lineage>
        <taxon>Bacteria</taxon>
        <taxon>Pseudomonadati</taxon>
        <taxon>Pseudomonadota</taxon>
        <taxon>Alphaproteobacteria</taxon>
        <taxon>Sphingomonadales</taxon>
        <taxon>Sphingomonadaceae</taxon>
        <taxon>Sphingomonas</taxon>
    </lineage>
</organism>
<sequence>MNISLRNAVAGGFLLLMAACSRDPDVYAMPAKEAQQRLLAADFTDFRDTRQCGILIHFAASPTAEGGVKWQITSGGHDVMNFTAVLTPVEGDKTRLALEIEKDGAGLEKYGREQFYPHPALLQPVRAALREKLATILEGRPYEDRTPLDGARSSVCLIQRGRLTGGGKPFEFGPEDVAATQQPLLK</sequence>
<comment type="caution">
    <text evidence="2">The sequence shown here is derived from an EMBL/GenBank/DDBJ whole genome shotgun (WGS) entry which is preliminary data.</text>
</comment>
<dbReference type="EMBL" id="QFNN01000048">
    <property type="protein sequence ID" value="PZO89731.1"/>
    <property type="molecule type" value="Genomic_DNA"/>
</dbReference>
<feature type="region of interest" description="Disordered" evidence="1">
    <location>
        <begin position="167"/>
        <end position="186"/>
    </location>
</feature>